<evidence type="ECO:0000313" key="1">
    <source>
        <dbReference type="EMBL" id="KOH44813.1"/>
    </source>
</evidence>
<dbReference type="EMBL" id="LGIA01000152">
    <property type="protein sequence ID" value="KOH44813.1"/>
    <property type="molecule type" value="Genomic_DNA"/>
</dbReference>
<dbReference type="Proteomes" id="UP000036958">
    <property type="component" value="Unassembled WGS sequence"/>
</dbReference>
<gene>
    <name evidence="1" type="ORF">NC99_23600</name>
</gene>
<comment type="caution">
    <text evidence="1">The sequence shown here is derived from an EMBL/GenBank/DDBJ whole genome shotgun (WGS) entry which is preliminary data.</text>
</comment>
<proteinExistence type="predicted"/>
<sequence>MKAQILLAGIFLFISVNVCAQLKYEGAVSSMYKTFQLDDGTIKYVKYNKKEQKVFVFNLDKTLWREVNLPLPEGHQLDEIKHISVHTFNKDDLMEMAYSCVKYKIPDSDDVREDERSPMEFTLNIINETGDSLLEVLGSHDMKIVHSNGQKNLLVFKLIGKHFDENRETLVYSLPSGK</sequence>
<dbReference type="RefSeq" id="WP_053183539.1">
    <property type="nucleotide sequence ID" value="NZ_LGIA01000152.1"/>
</dbReference>
<protein>
    <submittedName>
        <fullName evidence="1">Uncharacterized protein</fullName>
    </submittedName>
</protein>
<evidence type="ECO:0000313" key="2">
    <source>
        <dbReference type="Proteomes" id="UP000036958"/>
    </source>
</evidence>
<keyword evidence="2" id="KW-1185">Reference proteome</keyword>
<name>A0A0L8V8Y3_9BACT</name>
<dbReference type="AlphaFoldDB" id="A0A0L8V8Y3"/>
<dbReference type="OrthoDB" id="1119542at2"/>
<organism evidence="1 2">
    <name type="scientific">Sunxiuqinia dokdonensis</name>
    <dbReference type="NCBI Taxonomy" id="1409788"/>
    <lineage>
        <taxon>Bacteria</taxon>
        <taxon>Pseudomonadati</taxon>
        <taxon>Bacteroidota</taxon>
        <taxon>Bacteroidia</taxon>
        <taxon>Marinilabiliales</taxon>
        <taxon>Prolixibacteraceae</taxon>
        <taxon>Sunxiuqinia</taxon>
    </lineage>
</organism>
<accession>A0A0L8V8Y3</accession>
<reference evidence="2" key="1">
    <citation type="submission" date="2015-07" db="EMBL/GenBank/DDBJ databases">
        <title>Genome sequencing of Sunxiuqinia dokdonensis strain SK.</title>
        <authorList>
            <person name="Ahn S."/>
            <person name="Kim B.-C."/>
        </authorList>
    </citation>
    <scope>NUCLEOTIDE SEQUENCE [LARGE SCALE GENOMIC DNA]</scope>
    <source>
        <strain evidence="2">SK</strain>
    </source>
</reference>
<dbReference type="STRING" id="1409788.NC99_23600"/>